<dbReference type="InterPro" id="IPR023296">
    <property type="entry name" value="Glyco_hydro_beta-prop_sf"/>
</dbReference>
<proteinExistence type="predicted"/>
<dbReference type="STRING" id="1391627.SAMN05216464_108187"/>
<evidence type="ECO:0008006" key="3">
    <source>
        <dbReference type="Google" id="ProtNLM"/>
    </source>
</evidence>
<gene>
    <name evidence="1" type="ORF">SAMN05216464_108187</name>
</gene>
<protein>
    <recommendedName>
        <fullName evidence="3">Glycosyl hydrolases family 43</fullName>
    </recommendedName>
</protein>
<evidence type="ECO:0000313" key="1">
    <source>
        <dbReference type="EMBL" id="SDE67934.1"/>
    </source>
</evidence>
<dbReference type="AlphaFoldDB" id="A0A1G7EWB4"/>
<dbReference type="Proteomes" id="UP000199072">
    <property type="component" value="Unassembled WGS sequence"/>
</dbReference>
<dbReference type="OrthoDB" id="9794572at2"/>
<evidence type="ECO:0000313" key="2">
    <source>
        <dbReference type="Proteomes" id="UP000199072"/>
    </source>
</evidence>
<sequence length="386" mass="43132">MTTKNEQTLKITATFLMVFLSAFYLRAQTKDTATLKQLPTAKGKPTKVPYSHMALSAKLIGVAIGDPAWYNWCVSPIEGKDGKIHIFGSRWPAAEGMEGWTGLNAEIAHFVSDKPEGPFKYVGTIMKSSMFPDQRTMWGPHNPRLEYVDGKYILLYICQNPSKETKQRIGMMVADNLNGPWKFVGNNGGIVVQESNDSHHWTYRGDIGTDNPAFMKIDKKYYIYFKSGTPGQMESKYGYAVSNKLEGPYTMCDKPITDNVSYLEDAQAFKANGKYYLLTTDNLGGNTGIYGDISLWESKTGLNFKLADSKIAMGTLLDYWGTPEDHKKLLSTPGHFERDPTGKLERPAVLILKGKPAYFYSSADLNVSGGKVSESYVFKIDWDKGK</sequence>
<organism evidence="1 2">
    <name type="scientific">Mucilaginibacter pineti</name>
    <dbReference type="NCBI Taxonomy" id="1391627"/>
    <lineage>
        <taxon>Bacteria</taxon>
        <taxon>Pseudomonadati</taxon>
        <taxon>Bacteroidota</taxon>
        <taxon>Sphingobacteriia</taxon>
        <taxon>Sphingobacteriales</taxon>
        <taxon>Sphingobacteriaceae</taxon>
        <taxon>Mucilaginibacter</taxon>
    </lineage>
</organism>
<dbReference type="RefSeq" id="WP_091151105.1">
    <property type="nucleotide sequence ID" value="NZ_FNAI01000008.1"/>
</dbReference>
<dbReference type="EMBL" id="FNAI01000008">
    <property type="protein sequence ID" value="SDE67934.1"/>
    <property type="molecule type" value="Genomic_DNA"/>
</dbReference>
<reference evidence="1 2" key="1">
    <citation type="submission" date="2016-10" db="EMBL/GenBank/DDBJ databases">
        <authorList>
            <person name="de Groot N.N."/>
        </authorList>
    </citation>
    <scope>NUCLEOTIDE SEQUENCE [LARGE SCALE GENOMIC DNA]</scope>
    <source>
        <strain evidence="1 2">47C3B</strain>
    </source>
</reference>
<dbReference type="Gene3D" id="2.115.10.20">
    <property type="entry name" value="Glycosyl hydrolase domain, family 43"/>
    <property type="match status" value="1"/>
</dbReference>
<dbReference type="SUPFAM" id="SSF75005">
    <property type="entry name" value="Arabinanase/levansucrase/invertase"/>
    <property type="match status" value="2"/>
</dbReference>
<accession>A0A1G7EWB4</accession>
<keyword evidence="2" id="KW-1185">Reference proteome</keyword>
<name>A0A1G7EWB4_9SPHI</name>
<dbReference type="CDD" id="cd08994">
    <property type="entry name" value="GH43_62_32_68_117_130-like"/>
    <property type="match status" value="1"/>
</dbReference>